<dbReference type="InterPro" id="IPR001227">
    <property type="entry name" value="Ac_transferase_dom_sf"/>
</dbReference>
<evidence type="ECO:0000313" key="1">
    <source>
        <dbReference type="EMBL" id="MBB6039540.1"/>
    </source>
</evidence>
<organism evidence="1 2">
    <name type="scientific">Phytomonospora endophytica</name>
    <dbReference type="NCBI Taxonomy" id="714109"/>
    <lineage>
        <taxon>Bacteria</taxon>
        <taxon>Bacillati</taxon>
        <taxon>Actinomycetota</taxon>
        <taxon>Actinomycetes</taxon>
        <taxon>Micromonosporales</taxon>
        <taxon>Micromonosporaceae</taxon>
        <taxon>Phytomonospora</taxon>
    </lineage>
</organism>
<reference evidence="1 2" key="1">
    <citation type="submission" date="2020-08" db="EMBL/GenBank/DDBJ databases">
        <title>Genomic Encyclopedia of Type Strains, Phase IV (KMG-IV): sequencing the most valuable type-strain genomes for metagenomic binning, comparative biology and taxonomic classification.</title>
        <authorList>
            <person name="Goeker M."/>
        </authorList>
    </citation>
    <scope>NUCLEOTIDE SEQUENCE [LARGE SCALE GENOMIC DNA]</scope>
    <source>
        <strain evidence="1 2">YIM 65646</strain>
    </source>
</reference>
<sequence length="342" mass="36904">MRLAVLFPDVDSFHVGMGLELFEQNDAVWEAVREHDRRLTTVLEDAIWYGGPDARELGETERATAVLALGVGFYGAFRERYGVPGHVFVGKGVGYLAALVVAGGLELDNALRVVRGERVRGKWFRRIARDVFEASGPAPTRDRPGMLRTAAGLTCGAPIDAAALVERIGAAGADTVLEIGPGAVLADAVRPLLPEDVVLGAFDVPRNAHVVLDNLNIGKYFNARFLAERVLGEIAGTRDRRGTPESRAAVNELARRVKRLIAEAGLSEDPAPVVSRADAAVIRTLTRCWMDNGLHKGHSPDEIDASLRALEGELLLPVRRIGGADVHAYAAFRQTGELRRAA</sequence>
<dbReference type="GO" id="GO:0016740">
    <property type="term" value="F:transferase activity"/>
    <property type="evidence" value="ECO:0007669"/>
    <property type="project" value="InterPro"/>
</dbReference>
<dbReference type="InterPro" id="IPR016035">
    <property type="entry name" value="Acyl_Trfase/lysoPLipase"/>
</dbReference>
<dbReference type="EMBL" id="JACHGT010000023">
    <property type="protein sequence ID" value="MBB6039540.1"/>
    <property type="molecule type" value="Genomic_DNA"/>
</dbReference>
<proteinExistence type="predicted"/>
<dbReference type="RefSeq" id="WP_184792628.1">
    <property type="nucleotide sequence ID" value="NZ_BONT01000089.1"/>
</dbReference>
<dbReference type="Gene3D" id="3.40.366.10">
    <property type="entry name" value="Malonyl-Coenzyme A Acyl Carrier Protein, domain 2"/>
    <property type="match status" value="1"/>
</dbReference>
<dbReference type="Proteomes" id="UP000548476">
    <property type="component" value="Unassembled WGS sequence"/>
</dbReference>
<comment type="caution">
    <text evidence="1">The sequence shown here is derived from an EMBL/GenBank/DDBJ whole genome shotgun (WGS) entry which is preliminary data.</text>
</comment>
<dbReference type="AlphaFoldDB" id="A0A841G636"/>
<protein>
    <submittedName>
        <fullName evidence="1">Uncharacterized protein</fullName>
    </submittedName>
</protein>
<gene>
    <name evidence="1" type="ORF">HNR73_007437</name>
</gene>
<name>A0A841G636_9ACTN</name>
<accession>A0A841G636</accession>
<dbReference type="SUPFAM" id="SSF52151">
    <property type="entry name" value="FabD/lysophospholipase-like"/>
    <property type="match status" value="1"/>
</dbReference>
<evidence type="ECO:0000313" key="2">
    <source>
        <dbReference type="Proteomes" id="UP000548476"/>
    </source>
</evidence>
<keyword evidence="2" id="KW-1185">Reference proteome</keyword>